<name>A0A2Z5G6X3_9BACT</name>
<dbReference type="KEGG" id="abas:ACPOL_5472"/>
<protein>
    <submittedName>
        <fullName evidence="1">Uncharacterized protein</fullName>
    </submittedName>
</protein>
<keyword evidence="2" id="KW-1185">Reference proteome</keyword>
<evidence type="ECO:0000313" key="2">
    <source>
        <dbReference type="Proteomes" id="UP000253606"/>
    </source>
</evidence>
<dbReference type="AlphaFoldDB" id="A0A2Z5G6X3"/>
<accession>A0A2Z5G6X3</accession>
<evidence type="ECO:0000313" key="1">
    <source>
        <dbReference type="EMBL" id="AXC14720.1"/>
    </source>
</evidence>
<gene>
    <name evidence="1" type="ORF">ACPOL_5472</name>
</gene>
<dbReference type="EMBL" id="CP030840">
    <property type="protein sequence ID" value="AXC14720.1"/>
    <property type="molecule type" value="Genomic_DNA"/>
</dbReference>
<sequence length="45" mass="4892">MIAKTSADLGKITILVNNAAELYRAGRKTVSGDYRPPCTARYAHP</sequence>
<proteinExistence type="predicted"/>
<reference evidence="1 2" key="1">
    <citation type="journal article" date="2018" name="Front. Microbiol.">
        <title>Hydrolytic Capabilities as a Key to Environmental Success: Chitinolytic and Cellulolytic Acidobacteria From Acidic Sub-arctic Soils and Boreal Peatlands.</title>
        <authorList>
            <person name="Belova S.E."/>
            <person name="Ravin N.V."/>
            <person name="Pankratov T.A."/>
            <person name="Rakitin A.L."/>
            <person name="Ivanova A.A."/>
            <person name="Beletsky A.V."/>
            <person name="Mardanov A.V."/>
            <person name="Sinninghe Damste J.S."/>
            <person name="Dedysh S.N."/>
        </authorList>
    </citation>
    <scope>NUCLEOTIDE SEQUENCE [LARGE SCALE GENOMIC DNA]</scope>
    <source>
        <strain evidence="1 2">SBC82</strain>
    </source>
</reference>
<organism evidence="1 2">
    <name type="scientific">Acidisarcina polymorpha</name>
    <dbReference type="NCBI Taxonomy" id="2211140"/>
    <lineage>
        <taxon>Bacteria</taxon>
        <taxon>Pseudomonadati</taxon>
        <taxon>Acidobacteriota</taxon>
        <taxon>Terriglobia</taxon>
        <taxon>Terriglobales</taxon>
        <taxon>Acidobacteriaceae</taxon>
        <taxon>Acidisarcina</taxon>
    </lineage>
</organism>
<dbReference type="Proteomes" id="UP000253606">
    <property type="component" value="Chromosome"/>
</dbReference>